<comment type="caution">
    <text evidence="4">The sequence shown here is derived from an EMBL/GenBank/DDBJ whole genome shotgun (WGS) entry which is preliminary data.</text>
</comment>
<protein>
    <recommendedName>
        <fullName evidence="6">Oxidoreductase</fullName>
    </recommendedName>
</protein>
<evidence type="ECO:0000313" key="5">
    <source>
        <dbReference type="Proteomes" id="UP000075635"/>
    </source>
</evidence>
<evidence type="ECO:0000256" key="2">
    <source>
        <dbReference type="ARBA" id="ARBA00023002"/>
    </source>
</evidence>
<dbReference type="PRINTS" id="PR00081">
    <property type="entry name" value="GDHRDH"/>
</dbReference>
<comment type="similarity">
    <text evidence="1 3">Belongs to the short-chain dehydrogenases/reductases (SDR) family.</text>
</comment>
<evidence type="ECO:0008006" key="6">
    <source>
        <dbReference type="Google" id="ProtNLM"/>
    </source>
</evidence>
<dbReference type="PRINTS" id="PR00080">
    <property type="entry name" value="SDRFAMILY"/>
</dbReference>
<dbReference type="PANTHER" id="PTHR44169">
    <property type="entry name" value="NADPH-DEPENDENT 1-ACYLDIHYDROXYACETONE PHOSPHATE REDUCTASE"/>
    <property type="match status" value="1"/>
</dbReference>
<organism evidence="4 5">
    <name type="scientific">Sorangium cellulosum</name>
    <name type="common">Polyangium cellulosum</name>
    <dbReference type="NCBI Taxonomy" id="56"/>
    <lineage>
        <taxon>Bacteria</taxon>
        <taxon>Pseudomonadati</taxon>
        <taxon>Myxococcota</taxon>
        <taxon>Polyangia</taxon>
        <taxon>Polyangiales</taxon>
        <taxon>Polyangiaceae</taxon>
        <taxon>Sorangium</taxon>
    </lineage>
</organism>
<sequence>MSDSGSAADRAQLVDELTQRFPGLNVVINNAGIQRKVDLLRSEPWDDTRQEIAVNLEGPIHMASLLVPHLLKQARPVLINVSSGLAFVPLTAAPVYSATKAALHSFTLSLRHQLRKTPVTVVEIIPPAVRSNLGGSHDFGVPTDEYADSVMQQLGEGRLEVTYQFSAKASQGSRAEADEMFKQLNGAD</sequence>
<dbReference type="InterPro" id="IPR002347">
    <property type="entry name" value="SDR_fam"/>
</dbReference>
<gene>
    <name evidence="4" type="ORF">BE17_07695</name>
</gene>
<proteinExistence type="inferred from homology"/>
<dbReference type="InterPro" id="IPR036291">
    <property type="entry name" value="NAD(P)-bd_dom_sf"/>
</dbReference>
<dbReference type="PROSITE" id="PS00061">
    <property type="entry name" value="ADH_SHORT"/>
    <property type="match status" value="1"/>
</dbReference>
<dbReference type="GO" id="GO:0004806">
    <property type="term" value="F:triacylglycerol lipase activity"/>
    <property type="evidence" value="ECO:0007669"/>
    <property type="project" value="TreeGrafter"/>
</dbReference>
<dbReference type="GO" id="GO:0019433">
    <property type="term" value="P:triglyceride catabolic process"/>
    <property type="evidence" value="ECO:0007669"/>
    <property type="project" value="TreeGrafter"/>
</dbReference>
<evidence type="ECO:0000256" key="3">
    <source>
        <dbReference type="RuleBase" id="RU000363"/>
    </source>
</evidence>
<evidence type="ECO:0000313" key="4">
    <source>
        <dbReference type="EMBL" id="KYF84965.1"/>
    </source>
</evidence>
<dbReference type="InterPro" id="IPR020904">
    <property type="entry name" value="Sc_DH/Rdtase_CS"/>
</dbReference>
<accession>A0A150RXK7</accession>
<dbReference type="GO" id="GO:0005811">
    <property type="term" value="C:lipid droplet"/>
    <property type="evidence" value="ECO:0007669"/>
    <property type="project" value="TreeGrafter"/>
</dbReference>
<dbReference type="Proteomes" id="UP000075635">
    <property type="component" value="Unassembled WGS sequence"/>
</dbReference>
<dbReference type="GO" id="GO:0000140">
    <property type="term" value="F:acylglycerone-phosphate reductase (NADP+) activity"/>
    <property type="evidence" value="ECO:0007669"/>
    <property type="project" value="TreeGrafter"/>
</dbReference>
<dbReference type="Gene3D" id="3.40.50.720">
    <property type="entry name" value="NAD(P)-binding Rossmann-like Domain"/>
    <property type="match status" value="1"/>
</dbReference>
<dbReference type="SUPFAM" id="SSF51735">
    <property type="entry name" value="NAD(P)-binding Rossmann-fold domains"/>
    <property type="match status" value="1"/>
</dbReference>
<keyword evidence="2" id="KW-0560">Oxidoreductase</keyword>
<dbReference type="Pfam" id="PF00106">
    <property type="entry name" value="adh_short"/>
    <property type="match status" value="1"/>
</dbReference>
<dbReference type="AlphaFoldDB" id="A0A150RXK7"/>
<dbReference type="GO" id="GO:0006654">
    <property type="term" value="P:phosphatidic acid biosynthetic process"/>
    <property type="evidence" value="ECO:0007669"/>
    <property type="project" value="TreeGrafter"/>
</dbReference>
<dbReference type="EMBL" id="JEMB01001813">
    <property type="protein sequence ID" value="KYF84965.1"/>
    <property type="molecule type" value="Genomic_DNA"/>
</dbReference>
<evidence type="ECO:0000256" key="1">
    <source>
        <dbReference type="ARBA" id="ARBA00006484"/>
    </source>
</evidence>
<dbReference type="PANTHER" id="PTHR44169:SF14">
    <property type="entry name" value="PROTEIN DLTE"/>
    <property type="match status" value="1"/>
</dbReference>
<name>A0A150RXK7_SORCE</name>
<reference evidence="4 5" key="1">
    <citation type="submission" date="2014-02" db="EMBL/GenBank/DDBJ databases">
        <title>The small core and large imbalanced accessory genome model reveals a collaborative survival strategy of Sorangium cellulosum strains in nature.</title>
        <authorList>
            <person name="Han K."/>
            <person name="Peng R."/>
            <person name="Blom J."/>
            <person name="Li Y.-Z."/>
        </authorList>
    </citation>
    <scope>NUCLEOTIDE SEQUENCE [LARGE SCALE GENOMIC DNA]</scope>
    <source>
        <strain evidence="4 5">So0011-07</strain>
    </source>
</reference>